<dbReference type="Proteomes" id="UP000053557">
    <property type="component" value="Unassembled WGS sequence"/>
</dbReference>
<dbReference type="NCBIfam" id="TIGR00482">
    <property type="entry name" value="nicotinate (nicotinamide) nucleotide adenylyltransferase"/>
    <property type="match status" value="1"/>
</dbReference>
<dbReference type="EMBL" id="LPVJ01000001">
    <property type="protein sequence ID" value="KUO97368.1"/>
    <property type="molecule type" value="Genomic_DNA"/>
</dbReference>
<gene>
    <name evidence="10" type="primary">nadD</name>
    <name evidence="12" type="ORF">ATW55_05725</name>
</gene>
<dbReference type="PANTHER" id="PTHR39321:SF3">
    <property type="entry name" value="PHOSPHOPANTETHEINE ADENYLYLTRANSFERASE"/>
    <property type="match status" value="1"/>
</dbReference>
<dbReference type="InterPro" id="IPR004821">
    <property type="entry name" value="Cyt_trans-like"/>
</dbReference>
<keyword evidence="6 10" id="KW-0547">Nucleotide-binding</keyword>
<dbReference type="SUPFAM" id="SSF52374">
    <property type="entry name" value="Nucleotidylyl transferase"/>
    <property type="match status" value="1"/>
</dbReference>
<dbReference type="PANTHER" id="PTHR39321">
    <property type="entry name" value="NICOTINATE-NUCLEOTIDE ADENYLYLTRANSFERASE-RELATED"/>
    <property type="match status" value="1"/>
</dbReference>
<dbReference type="GO" id="GO:0009435">
    <property type="term" value="P:NAD+ biosynthetic process"/>
    <property type="evidence" value="ECO:0007669"/>
    <property type="project" value="UniProtKB-UniRule"/>
</dbReference>
<evidence type="ECO:0000256" key="7">
    <source>
        <dbReference type="ARBA" id="ARBA00022840"/>
    </source>
</evidence>
<comment type="similarity">
    <text evidence="10">Belongs to the NadD family.</text>
</comment>
<evidence type="ECO:0000256" key="4">
    <source>
        <dbReference type="ARBA" id="ARBA00022679"/>
    </source>
</evidence>
<keyword evidence="4 10" id="KW-0808">Transferase</keyword>
<dbReference type="InterPro" id="IPR005248">
    <property type="entry name" value="NadD/NMNAT"/>
</dbReference>
<proteinExistence type="inferred from homology"/>
<protein>
    <recommendedName>
        <fullName evidence="10">Probable nicotinate-nucleotide adenylyltransferase</fullName>
        <ecNumber evidence="10">2.7.7.18</ecNumber>
    </recommendedName>
    <alternativeName>
        <fullName evidence="10">Deamido-NAD(+) diphosphorylase</fullName>
    </alternativeName>
    <alternativeName>
        <fullName evidence="10">Deamido-NAD(+) pyrophosphorylase</fullName>
    </alternativeName>
    <alternativeName>
        <fullName evidence="10">Nicotinate mononucleotide adenylyltransferase</fullName>
        <shortName evidence="10">NaMN adenylyltransferase</shortName>
    </alternativeName>
</protein>
<keyword evidence="3 10" id="KW-0662">Pyridine nucleotide biosynthesis</keyword>
<dbReference type="Pfam" id="PF01467">
    <property type="entry name" value="CTP_transf_like"/>
    <property type="match status" value="1"/>
</dbReference>
<organism evidence="12 13">
    <name type="scientific">Ferroacidibacillus organovorans</name>
    <dbReference type="NCBI Taxonomy" id="1765683"/>
    <lineage>
        <taxon>Bacteria</taxon>
        <taxon>Bacillati</taxon>
        <taxon>Bacillota</taxon>
        <taxon>Bacilli</taxon>
        <taxon>Bacillales</taxon>
        <taxon>Alicyclobacillaceae</taxon>
        <taxon>Ferroacidibacillus</taxon>
    </lineage>
</organism>
<dbReference type="HAMAP" id="MF_00244">
    <property type="entry name" value="NaMN_adenylyltr"/>
    <property type="match status" value="1"/>
</dbReference>
<dbReference type="Gene3D" id="3.40.50.620">
    <property type="entry name" value="HUPs"/>
    <property type="match status" value="1"/>
</dbReference>
<keyword evidence="8 10" id="KW-0520">NAD</keyword>
<evidence type="ECO:0000256" key="2">
    <source>
        <dbReference type="ARBA" id="ARBA00005019"/>
    </source>
</evidence>
<evidence type="ECO:0000313" key="13">
    <source>
        <dbReference type="Proteomes" id="UP000053557"/>
    </source>
</evidence>
<dbReference type="EC" id="2.7.7.18" evidence="10"/>
<dbReference type="CDD" id="cd02165">
    <property type="entry name" value="NMNAT"/>
    <property type="match status" value="1"/>
</dbReference>
<evidence type="ECO:0000313" key="12">
    <source>
        <dbReference type="EMBL" id="KUO97368.1"/>
    </source>
</evidence>
<dbReference type="NCBIfam" id="NF000840">
    <property type="entry name" value="PRK00071.1-3"/>
    <property type="match status" value="1"/>
</dbReference>
<dbReference type="InterPro" id="IPR014729">
    <property type="entry name" value="Rossmann-like_a/b/a_fold"/>
</dbReference>
<keyword evidence="7 10" id="KW-0067">ATP-binding</keyword>
<evidence type="ECO:0000256" key="9">
    <source>
        <dbReference type="ARBA" id="ARBA00048721"/>
    </source>
</evidence>
<evidence type="ECO:0000256" key="6">
    <source>
        <dbReference type="ARBA" id="ARBA00022741"/>
    </source>
</evidence>
<evidence type="ECO:0000256" key="3">
    <source>
        <dbReference type="ARBA" id="ARBA00022642"/>
    </source>
</evidence>
<evidence type="ECO:0000256" key="5">
    <source>
        <dbReference type="ARBA" id="ARBA00022695"/>
    </source>
</evidence>
<dbReference type="AlphaFoldDB" id="A0A117SYR9"/>
<comment type="pathway">
    <text evidence="2 10">Cofactor biosynthesis; NAD(+) biosynthesis; deamido-NAD(+) from nicotinate D-ribonucleotide: step 1/1.</text>
</comment>
<evidence type="ECO:0000256" key="10">
    <source>
        <dbReference type="HAMAP-Rule" id="MF_00244"/>
    </source>
</evidence>
<evidence type="ECO:0000259" key="11">
    <source>
        <dbReference type="Pfam" id="PF01467"/>
    </source>
</evidence>
<accession>A0A117SYR9</accession>
<keyword evidence="5 10" id="KW-0548">Nucleotidyltransferase</keyword>
<feature type="domain" description="Cytidyltransferase-like" evidence="11">
    <location>
        <begin position="8"/>
        <end position="151"/>
    </location>
</feature>
<evidence type="ECO:0000256" key="1">
    <source>
        <dbReference type="ARBA" id="ARBA00002324"/>
    </source>
</evidence>
<dbReference type="UniPathway" id="UPA00253">
    <property type="reaction ID" value="UER00332"/>
</dbReference>
<reference evidence="12 13" key="1">
    <citation type="submission" date="2015-12" db="EMBL/GenBank/DDBJ databases">
        <title>Draft genome sequence of Acidibacillus ferrooxidans ITV001, isolated from a chalcopyrite acid mine drainage site in Brazil.</title>
        <authorList>
            <person name="Dall'Agnol H."/>
            <person name="Nancucheo I."/>
            <person name="Johnson B."/>
            <person name="Oliveira R."/>
            <person name="Leite L."/>
            <person name="Pylro V."/>
            <person name="Nunes G.L."/>
            <person name="Tzotzos G."/>
            <person name="Fernandes G.R."/>
            <person name="Dutra J."/>
            <person name="Orellana S.C."/>
            <person name="Oliveira G."/>
        </authorList>
    </citation>
    <scope>NUCLEOTIDE SEQUENCE [LARGE SCALE GENOMIC DNA]</scope>
    <source>
        <strain evidence="13">ITV01</strain>
    </source>
</reference>
<evidence type="ECO:0000256" key="8">
    <source>
        <dbReference type="ARBA" id="ARBA00023027"/>
    </source>
</evidence>
<dbReference type="OrthoDB" id="5295945at2"/>
<sequence length="202" mass="22420">MSIARLGIFGGTFDPPHIGHLLMAEVARETLMLDRVLFIPAAIPPHKAEIAITSGEERAEMVARAIAPYPAFSLSRCELARDGVSYTIDTLREVREQKEYGGARLYLLLGADMLAQFAAWKEAAAIARDATLLAAPREGFELTRLIARVREQIPNADIAPLPMPPLDVSATWLRSRIKEGRRVEWLLPASVLEYVGERGLYR</sequence>
<dbReference type="GO" id="GO:0004515">
    <property type="term" value="F:nicotinate-nucleotide adenylyltransferase activity"/>
    <property type="evidence" value="ECO:0007669"/>
    <property type="project" value="UniProtKB-UniRule"/>
</dbReference>
<dbReference type="GO" id="GO:0005524">
    <property type="term" value="F:ATP binding"/>
    <property type="evidence" value="ECO:0007669"/>
    <property type="project" value="UniProtKB-KW"/>
</dbReference>
<dbReference type="NCBIfam" id="TIGR00125">
    <property type="entry name" value="cyt_tran_rel"/>
    <property type="match status" value="1"/>
</dbReference>
<comment type="function">
    <text evidence="1 10">Catalyzes the reversible adenylation of nicotinate mononucleotide (NaMN) to nicotinic acid adenine dinucleotide (NaAD).</text>
</comment>
<name>A0A117SYR9_9BACL</name>
<comment type="catalytic activity">
    <reaction evidence="9 10">
        <text>nicotinate beta-D-ribonucleotide + ATP + H(+) = deamido-NAD(+) + diphosphate</text>
        <dbReference type="Rhea" id="RHEA:22860"/>
        <dbReference type="ChEBI" id="CHEBI:15378"/>
        <dbReference type="ChEBI" id="CHEBI:30616"/>
        <dbReference type="ChEBI" id="CHEBI:33019"/>
        <dbReference type="ChEBI" id="CHEBI:57502"/>
        <dbReference type="ChEBI" id="CHEBI:58437"/>
        <dbReference type="EC" id="2.7.7.18"/>
    </reaction>
</comment>
<dbReference type="RefSeq" id="WP_067710863.1">
    <property type="nucleotide sequence ID" value="NZ_LPVJ01000001.1"/>
</dbReference>
<comment type="caution">
    <text evidence="12">The sequence shown here is derived from an EMBL/GenBank/DDBJ whole genome shotgun (WGS) entry which is preliminary data.</text>
</comment>
<keyword evidence="13" id="KW-1185">Reference proteome</keyword>